<dbReference type="PANTHER" id="PTHR43584:SF8">
    <property type="entry name" value="N-ACETYLMURAMATE ALPHA-1-PHOSPHATE URIDYLYLTRANSFERASE"/>
    <property type="match status" value="1"/>
</dbReference>
<evidence type="ECO:0000256" key="1">
    <source>
        <dbReference type="ARBA" id="ARBA00022679"/>
    </source>
</evidence>
<dbReference type="InterPro" id="IPR050065">
    <property type="entry name" value="GlmU-like"/>
</dbReference>
<sequence length="306" mass="34200">MKKTALVIMAAGIGSRFGGGIKQLEPVGPNGEIIMDYSIHDALEAGFDRIIFVIRHDLEEDFKEVIGNRIEKIAPVTYAFQELSDVPEGFSVPADRKKPWGTGQAILSIRGLVEEPFLVINADDYYGKEVFRKIHTYMVEQMDVNAPVYDICMGGFILANTLSENGGVTRGVCEVGEGEILKRVTETYNIQKTADGMTATDKEGSPVSVQENQHVSMNMWGLTPGFVEELEKGFPEFLAGLKEGDVKSEYLLPTIIDQMIHDGRARVKLLETHDRWFGVTYREDKESVTESIRALIREGVYPEKLF</sequence>
<evidence type="ECO:0000259" key="3">
    <source>
        <dbReference type="Pfam" id="PF12804"/>
    </source>
</evidence>
<evidence type="ECO:0000256" key="2">
    <source>
        <dbReference type="ARBA" id="ARBA00022695"/>
    </source>
</evidence>
<dbReference type="GO" id="GO:0016779">
    <property type="term" value="F:nucleotidyltransferase activity"/>
    <property type="evidence" value="ECO:0007669"/>
    <property type="project" value="UniProtKB-KW"/>
</dbReference>
<dbReference type="AlphaFoldDB" id="A0A2T3FR92"/>
<dbReference type="Pfam" id="PF12804">
    <property type="entry name" value="NTP_transf_3"/>
    <property type="match status" value="1"/>
</dbReference>
<proteinExistence type="predicted"/>
<dbReference type="PANTHER" id="PTHR43584">
    <property type="entry name" value="NUCLEOTIDYL TRANSFERASE"/>
    <property type="match status" value="1"/>
</dbReference>
<keyword evidence="1 4" id="KW-0808">Transferase</keyword>
<dbReference type="SUPFAM" id="SSF53448">
    <property type="entry name" value="Nucleotide-diphospho-sugar transferases"/>
    <property type="match status" value="1"/>
</dbReference>
<dbReference type="InterPro" id="IPR029044">
    <property type="entry name" value="Nucleotide-diphossugar_trans"/>
</dbReference>
<name>A0A2T3FR92_9CLOT</name>
<evidence type="ECO:0000313" key="5">
    <source>
        <dbReference type="Proteomes" id="UP000241048"/>
    </source>
</evidence>
<dbReference type="Proteomes" id="UP000241048">
    <property type="component" value="Unassembled WGS sequence"/>
</dbReference>
<keyword evidence="2" id="KW-0548">Nucleotidyltransferase</keyword>
<dbReference type="InterPro" id="IPR025877">
    <property type="entry name" value="MobA-like_NTP_Trfase"/>
</dbReference>
<feature type="domain" description="MobA-like NTP transferase" evidence="3">
    <location>
        <begin position="7"/>
        <end position="61"/>
    </location>
</feature>
<dbReference type="EMBL" id="PYLO01000002">
    <property type="protein sequence ID" value="PST37784.1"/>
    <property type="molecule type" value="Genomic_DNA"/>
</dbReference>
<accession>A0A2T3FR92</accession>
<dbReference type="RefSeq" id="WP_107000823.1">
    <property type="nucleotide sequence ID" value="NZ_JAQDZI010000002.1"/>
</dbReference>
<evidence type="ECO:0000313" key="4">
    <source>
        <dbReference type="EMBL" id="PST37784.1"/>
    </source>
</evidence>
<keyword evidence="5" id="KW-1185">Reference proteome</keyword>
<organism evidence="4 5">
    <name type="scientific">Clostridium fessum</name>
    <dbReference type="NCBI Taxonomy" id="2126740"/>
    <lineage>
        <taxon>Bacteria</taxon>
        <taxon>Bacillati</taxon>
        <taxon>Bacillota</taxon>
        <taxon>Clostridia</taxon>
        <taxon>Eubacteriales</taxon>
        <taxon>Clostridiaceae</taxon>
        <taxon>Clostridium</taxon>
    </lineage>
</organism>
<reference evidence="4 5" key="1">
    <citation type="submission" date="2018-03" db="EMBL/GenBank/DDBJ databases">
        <title>Lachnoclostridium SNUG30386 gen.nov., sp.nov., isolated from human faeces.</title>
        <authorList>
            <person name="Seo B."/>
            <person name="Jeon K."/>
            <person name="Ko G."/>
        </authorList>
    </citation>
    <scope>NUCLEOTIDE SEQUENCE [LARGE SCALE GENOMIC DNA]</scope>
    <source>
        <strain evidence="4 5">SNUG30386</strain>
    </source>
</reference>
<comment type="caution">
    <text evidence="4">The sequence shown here is derived from an EMBL/GenBank/DDBJ whole genome shotgun (WGS) entry which is preliminary data.</text>
</comment>
<dbReference type="Gene3D" id="3.90.550.10">
    <property type="entry name" value="Spore Coat Polysaccharide Biosynthesis Protein SpsA, Chain A"/>
    <property type="match status" value="1"/>
</dbReference>
<gene>
    <name evidence="4" type="ORF">C7U56_07945</name>
</gene>
<protein>
    <submittedName>
        <fullName evidence="4">Nucleotidyltransferase</fullName>
    </submittedName>
</protein>